<proteinExistence type="inferred from homology"/>
<evidence type="ECO:0000256" key="2">
    <source>
        <dbReference type="ARBA" id="ARBA00004635"/>
    </source>
</evidence>
<gene>
    <name evidence="13" type="ORF">A9C11_13785</name>
</gene>
<feature type="domain" description="Multidrug resistance protein MdtA-like barrel-sandwich hybrid" evidence="10">
    <location>
        <begin position="71"/>
        <end position="213"/>
    </location>
</feature>
<keyword evidence="7" id="KW-0175">Coiled coil</keyword>
<dbReference type="GO" id="GO:0015562">
    <property type="term" value="F:efflux transmembrane transporter activity"/>
    <property type="evidence" value="ECO:0007669"/>
    <property type="project" value="TreeGrafter"/>
</dbReference>
<sequence length="388" mass="41269">MSPSQPSSQRRYWRLAFLFLAVALAAFAWRHFSATTTAKPAEAPVPVSLGVADQRDLPIWLQTIGTVQALNAVDIKVRVDGELQQLHFQEGQMVKAGQLLAEIDPRPYAAQVLQAKANKARDEAQLAVAKVNLERASKLAAAHAGPSQDVDTLRGQVATLQATIQADQAALDTALLQLGYTRIAAPFAGRTGQRLVDAGSIVHASDNTGLLTLTQMAPISLAFSLPQEDLAEVLQANAGQPLQVEALSRDGRQHIATGRLSFIDSQVSSGNGQILFKADFANADGKLWPGELLSVRLLLRTEKAATVVPASAVQQGPQGSFVYVVGRDQQAQVREVKAGAVVDGLQWIHQGLAPGETVVTGGQYRLAPGLKVAALADARQTASAEQHQ</sequence>
<evidence type="ECO:0000256" key="3">
    <source>
        <dbReference type="ARBA" id="ARBA00009477"/>
    </source>
</evidence>
<accession>A0A1A9KBY8</accession>
<dbReference type="FunFam" id="2.40.420.20:FF:000001">
    <property type="entry name" value="Efflux RND transporter periplasmic adaptor subunit"/>
    <property type="match status" value="1"/>
</dbReference>
<dbReference type="Proteomes" id="UP000077748">
    <property type="component" value="Chromosome"/>
</dbReference>
<dbReference type="NCBIfam" id="TIGR01730">
    <property type="entry name" value="RND_mfp"/>
    <property type="match status" value="1"/>
</dbReference>
<dbReference type="Gene3D" id="2.40.420.20">
    <property type="match status" value="1"/>
</dbReference>
<evidence type="ECO:0000256" key="4">
    <source>
        <dbReference type="ARBA" id="ARBA00022448"/>
    </source>
</evidence>
<evidence type="ECO:0000313" key="13">
    <source>
        <dbReference type="EMBL" id="ANI14989.1"/>
    </source>
</evidence>
<feature type="domain" description="Multidrug resistance protein MdtA-like C-terminal permuted SH3" evidence="12">
    <location>
        <begin position="305"/>
        <end position="362"/>
    </location>
</feature>
<dbReference type="GO" id="GO:0005886">
    <property type="term" value="C:plasma membrane"/>
    <property type="evidence" value="ECO:0007669"/>
    <property type="project" value="UniProtKB-SubCell"/>
</dbReference>
<keyword evidence="5" id="KW-1003">Cell membrane</keyword>
<feature type="domain" description="Multidrug resistance protein MdtA-like alpha-helical hairpin" evidence="9">
    <location>
        <begin position="113"/>
        <end position="181"/>
    </location>
</feature>
<evidence type="ECO:0000256" key="1">
    <source>
        <dbReference type="ARBA" id="ARBA00004533"/>
    </source>
</evidence>
<evidence type="ECO:0000313" key="14">
    <source>
        <dbReference type="Proteomes" id="UP000077748"/>
    </source>
</evidence>
<reference evidence="13 14" key="1">
    <citation type="submission" date="2016-05" db="EMBL/GenBank/DDBJ databases">
        <title>Genome Sequence of Pseudomonas citronellolis Strain SJTE-3, an Estrogens and Persistent Organic Pollutants degradation strain.</title>
        <authorList>
            <person name="Liang R."/>
        </authorList>
    </citation>
    <scope>NUCLEOTIDE SEQUENCE [LARGE SCALE GENOMIC DNA]</scope>
    <source>
        <strain evidence="13 14">SJTE-3</strain>
    </source>
</reference>
<dbReference type="GO" id="GO:1990281">
    <property type="term" value="C:efflux pump complex"/>
    <property type="evidence" value="ECO:0007669"/>
    <property type="project" value="TreeGrafter"/>
</dbReference>
<dbReference type="AlphaFoldDB" id="A0A1A9KBY8"/>
<comment type="subcellular location">
    <subcellularLocation>
        <location evidence="1">Cell inner membrane</location>
    </subcellularLocation>
    <subcellularLocation>
        <location evidence="2">Membrane</location>
        <topology evidence="2">Lipid-anchor</topology>
    </subcellularLocation>
</comment>
<name>A0A1A9KBY8_9PSED</name>
<organism evidence="13 14">
    <name type="scientific">Pseudomonas citronellolis</name>
    <dbReference type="NCBI Taxonomy" id="53408"/>
    <lineage>
        <taxon>Bacteria</taxon>
        <taxon>Pseudomonadati</taxon>
        <taxon>Pseudomonadota</taxon>
        <taxon>Gammaproteobacteria</taxon>
        <taxon>Pseudomonadales</taxon>
        <taxon>Pseudomonadaceae</taxon>
        <taxon>Pseudomonas</taxon>
    </lineage>
</organism>
<dbReference type="InterPro" id="IPR006143">
    <property type="entry name" value="RND_pump_MFP"/>
</dbReference>
<dbReference type="Gene3D" id="2.40.30.170">
    <property type="match status" value="1"/>
</dbReference>
<keyword evidence="8" id="KW-0472">Membrane</keyword>
<keyword evidence="6" id="KW-0997">Cell inner membrane</keyword>
<evidence type="ECO:0000256" key="8">
    <source>
        <dbReference type="ARBA" id="ARBA00023136"/>
    </source>
</evidence>
<protein>
    <submittedName>
        <fullName evidence="13">Efflux transporter periplasmic adaptor subunit</fullName>
    </submittedName>
</protein>
<evidence type="ECO:0000259" key="10">
    <source>
        <dbReference type="Pfam" id="PF25917"/>
    </source>
</evidence>
<evidence type="ECO:0000256" key="6">
    <source>
        <dbReference type="ARBA" id="ARBA00022519"/>
    </source>
</evidence>
<dbReference type="InterPro" id="IPR058626">
    <property type="entry name" value="MdtA-like_b-barrel"/>
</dbReference>
<feature type="domain" description="Multidrug resistance protein MdtA-like beta-barrel" evidence="11">
    <location>
        <begin position="218"/>
        <end position="298"/>
    </location>
</feature>
<dbReference type="Gene3D" id="1.10.287.470">
    <property type="entry name" value="Helix hairpin bin"/>
    <property type="match status" value="1"/>
</dbReference>
<dbReference type="EMBL" id="CP015878">
    <property type="protein sequence ID" value="ANI14989.1"/>
    <property type="molecule type" value="Genomic_DNA"/>
</dbReference>
<dbReference type="PANTHER" id="PTHR30469:SF36">
    <property type="entry name" value="BLL3903 PROTEIN"/>
    <property type="match status" value="1"/>
</dbReference>
<dbReference type="Pfam" id="PF25944">
    <property type="entry name" value="Beta-barrel_RND"/>
    <property type="match status" value="1"/>
</dbReference>
<dbReference type="InterPro" id="IPR058627">
    <property type="entry name" value="MdtA-like_C"/>
</dbReference>
<comment type="similarity">
    <text evidence="3">Belongs to the membrane fusion protein (MFP) (TC 8.A.1) family.</text>
</comment>
<dbReference type="InterPro" id="IPR058624">
    <property type="entry name" value="MdtA-like_HH"/>
</dbReference>
<dbReference type="RefSeq" id="WP_064582963.1">
    <property type="nucleotide sequence ID" value="NZ_CP015878.1"/>
</dbReference>
<evidence type="ECO:0000259" key="9">
    <source>
        <dbReference type="Pfam" id="PF25876"/>
    </source>
</evidence>
<evidence type="ECO:0000259" key="11">
    <source>
        <dbReference type="Pfam" id="PF25944"/>
    </source>
</evidence>
<dbReference type="Pfam" id="PF25917">
    <property type="entry name" value="BSH_RND"/>
    <property type="match status" value="1"/>
</dbReference>
<dbReference type="InterPro" id="IPR058625">
    <property type="entry name" value="MdtA-like_BSH"/>
</dbReference>
<evidence type="ECO:0000256" key="7">
    <source>
        <dbReference type="ARBA" id="ARBA00023054"/>
    </source>
</evidence>
<dbReference type="Pfam" id="PF25876">
    <property type="entry name" value="HH_MFP_RND"/>
    <property type="match status" value="1"/>
</dbReference>
<evidence type="ECO:0000259" key="12">
    <source>
        <dbReference type="Pfam" id="PF25967"/>
    </source>
</evidence>
<dbReference type="SUPFAM" id="SSF111369">
    <property type="entry name" value="HlyD-like secretion proteins"/>
    <property type="match status" value="1"/>
</dbReference>
<evidence type="ECO:0000256" key="5">
    <source>
        <dbReference type="ARBA" id="ARBA00022475"/>
    </source>
</evidence>
<dbReference type="PANTHER" id="PTHR30469">
    <property type="entry name" value="MULTIDRUG RESISTANCE PROTEIN MDTA"/>
    <property type="match status" value="1"/>
</dbReference>
<dbReference type="Gene3D" id="2.40.50.100">
    <property type="match status" value="1"/>
</dbReference>
<keyword evidence="4" id="KW-0813">Transport</keyword>
<dbReference type="Pfam" id="PF25967">
    <property type="entry name" value="RND-MFP_C"/>
    <property type="match status" value="1"/>
</dbReference>